<dbReference type="AlphaFoldDB" id="A0A1G5UUV5"/>
<evidence type="ECO:0000256" key="2">
    <source>
        <dbReference type="ARBA" id="ARBA00010897"/>
    </source>
</evidence>
<dbReference type="GeneID" id="87755161"/>
<dbReference type="Pfam" id="PF04095">
    <property type="entry name" value="NAPRTase"/>
    <property type="match status" value="1"/>
</dbReference>
<keyword evidence="6 9" id="KW-0662">Pyridine nucleotide biosynthesis</keyword>
<evidence type="ECO:0000256" key="8">
    <source>
        <dbReference type="ARBA" id="ARBA00048668"/>
    </source>
</evidence>
<keyword evidence="7 9" id="KW-0808">Transferase</keyword>
<dbReference type="Proteomes" id="UP000199689">
    <property type="component" value="Unassembled WGS sequence"/>
</dbReference>
<evidence type="ECO:0000256" key="4">
    <source>
        <dbReference type="ARBA" id="ARBA00022553"/>
    </source>
</evidence>
<dbReference type="GO" id="GO:0034355">
    <property type="term" value="P:NAD+ biosynthetic process via the salvage pathway"/>
    <property type="evidence" value="ECO:0007669"/>
    <property type="project" value="TreeGrafter"/>
</dbReference>
<dbReference type="NCBIfam" id="NF009131">
    <property type="entry name" value="PRK12484.1"/>
    <property type="match status" value="1"/>
</dbReference>
<evidence type="ECO:0000313" key="14">
    <source>
        <dbReference type="Proteomes" id="UP000199689"/>
    </source>
</evidence>
<proteinExistence type="inferred from homology"/>
<dbReference type="FunFam" id="3.20.20.70:FF:000076">
    <property type="entry name" value="Nicotinate phosphoribosyltransferase"/>
    <property type="match status" value="1"/>
</dbReference>
<gene>
    <name evidence="13" type="ORF">SAMN02910343_00105</name>
</gene>
<dbReference type="Gene3D" id="3.20.20.70">
    <property type="entry name" value="Aldolase class I"/>
    <property type="match status" value="1"/>
</dbReference>
<comment type="similarity">
    <text evidence="2 9">Belongs to the NAPRTase family.</text>
</comment>
<dbReference type="EMBL" id="FMXA01000003">
    <property type="protein sequence ID" value="SDA37414.1"/>
    <property type="molecule type" value="Genomic_DNA"/>
</dbReference>
<evidence type="ECO:0000256" key="5">
    <source>
        <dbReference type="ARBA" id="ARBA00022598"/>
    </source>
</evidence>
<reference evidence="13 14" key="1">
    <citation type="submission" date="2016-10" db="EMBL/GenBank/DDBJ databases">
        <authorList>
            <person name="de Groot N.N."/>
        </authorList>
    </citation>
    <scope>NUCLEOTIDE SEQUENCE [LARGE SCALE GENOMIC DNA]</scope>
    <source>
        <strain evidence="13 14">DSM 15230</strain>
    </source>
</reference>
<dbReference type="SUPFAM" id="SSF51690">
    <property type="entry name" value="Nicotinate/Quinolinate PRTase C-terminal domain-like"/>
    <property type="match status" value="1"/>
</dbReference>
<feature type="domain" description="Nicotinate/nicotinamide phosphoribosyltransferase" evidence="10">
    <location>
        <begin position="151"/>
        <end position="340"/>
    </location>
</feature>
<evidence type="ECO:0000259" key="11">
    <source>
        <dbReference type="Pfam" id="PF17767"/>
    </source>
</evidence>
<evidence type="ECO:0000256" key="9">
    <source>
        <dbReference type="RuleBase" id="RU365100"/>
    </source>
</evidence>
<comment type="pathway">
    <text evidence="1 9">Cofactor biosynthesis; NAD(+) biosynthesis; nicotinate D-ribonucleotide from nicotinate: step 1/1.</text>
</comment>
<dbReference type="GO" id="GO:0004516">
    <property type="term" value="F:nicotinate phosphoribosyltransferase activity"/>
    <property type="evidence" value="ECO:0007669"/>
    <property type="project" value="UniProtKB-UniRule"/>
</dbReference>
<dbReference type="Pfam" id="PF17956">
    <property type="entry name" value="NAPRTase_C"/>
    <property type="match status" value="1"/>
</dbReference>
<dbReference type="SUPFAM" id="SSF54675">
    <property type="entry name" value="Nicotinate/Quinolinate PRTase N-terminal domain-like"/>
    <property type="match status" value="1"/>
</dbReference>
<dbReference type="InterPro" id="IPR036068">
    <property type="entry name" value="Nicotinate_pribotase-like_C"/>
</dbReference>
<dbReference type="CDD" id="cd01570">
    <property type="entry name" value="NAPRTase_A"/>
    <property type="match status" value="1"/>
</dbReference>
<dbReference type="OrthoDB" id="9770610at2"/>
<dbReference type="RefSeq" id="WP_091362716.1">
    <property type="nucleotide sequence ID" value="NZ_FMXA01000003.1"/>
</dbReference>
<evidence type="ECO:0000256" key="6">
    <source>
        <dbReference type="ARBA" id="ARBA00022642"/>
    </source>
</evidence>
<dbReference type="InterPro" id="IPR041619">
    <property type="entry name" value="NAPRTase_C"/>
</dbReference>
<dbReference type="InterPro" id="IPR007229">
    <property type="entry name" value="Nic_PRibTrfase-Fam"/>
</dbReference>
<evidence type="ECO:0000313" key="13">
    <source>
        <dbReference type="EMBL" id="SDA37414.1"/>
    </source>
</evidence>
<comment type="function">
    <text evidence="9">Catalyzes the first step in the biosynthesis of NAD from nicotinic acid, the ATP-dependent synthesis of beta-nicotinate D-ribonucleotide from nicotinate and 5-phospho-D-ribose 1-phosphate.</text>
</comment>
<evidence type="ECO:0000256" key="7">
    <source>
        <dbReference type="ARBA" id="ARBA00022679"/>
    </source>
</evidence>
<dbReference type="PIRSF" id="PIRSF000484">
    <property type="entry name" value="NAPRT"/>
    <property type="match status" value="1"/>
</dbReference>
<dbReference type="InterPro" id="IPR041525">
    <property type="entry name" value="N/Namide_PRibTrfase"/>
</dbReference>
<dbReference type="PANTHER" id="PTHR11098">
    <property type="entry name" value="NICOTINATE PHOSPHORIBOSYLTRANSFERASE"/>
    <property type="match status" value="1"/>
</dbReference>
<comment type="catalytic activity">
    <reaction evidence="8 9">
        <text>5-phospho-alpha-D-ribose 1-diphosphate + nicotinate + ATP + H2O = nicotinate beta-D-ribonucleotide + ADP + phosphate + diphosphate</text>
        <dbReference type="Rhea" id="RHEA:36163"/>
        <dbReference type="ChEBI" id="CHEBI:15377"/>
        <dbReference type="ChEBI" id="CHEBI:30616"/>
        <dbReference type="ChEBI" id="CHEBI:32544"/>
        <dbReference type="ChEBI" id="CHEBI:33019"/>
        <dbReference type="ChEBI" id="CHEBI:43474"/>
        <dbReference type="ChEBI" id="CHEBI:57502"/>
        <dbReference type="ChEBI" id="CHEBI:58017"/>
        <dbReference type="ChEBI" id="CHEBI:456216"/>
        <dbReference type="EC" id="6.3.4.21"/>
    </reaction>
</comment>
<dbReference type="PANTHER" id="PTHR11098:SF1">
    <property type="entry name" value="NICOTINATE PHOSPHORIBOSYLTRANSFERASE"/>
    <property type="match status" value="1"/>
</dbReference>
<dbReference type="EC" id="6.3.4.21" evidence="3 9"/>
<organism evidence="13 14">
    <name type="scientific">Allisonella histaminiformans</name>
    <dbReference type="NCBI Taxonomy" id="209880"/>
    <lineage>
        <taxon>Bacteria</taxon>
        <taxon>Bacillati</taxon>
        <taxon>Bacillota</taxon>
        <taxon>Negativicutes</taxon>
        <taxon>Veillonellales</taxon>
        <taxon>Veillonellaceae</taxon>
        <taxon>Allisonella</taxon>
    </lineage>
</organism>
<keyword evidence="4" id="KW-0597">Phosphoprotein</keyword>
<dbReference type="InterPro" id="IPR040727">
    <property type="entry name" value="NAPRTase_N"/>
</dbReference>
<evidence type="ECO:0000256" key="1">
    <source>
        <dbReference type="ARBA" id="ARBA00004952"/>
    </source>
</evidence>
<evidence type="ECO:0000259" key="12">
    <source>
        <dbReference type="Pfam" id="PF17956"/>
    </source>
</evidence>
<dbReference type="Pfam" id="PF17767">
    <property type="entry name" value="NAPRTase_N"/>
    <property type="match status" value="1"/>
</dbReference>
<name>A0A1G5UUV5_9FIRM</name>
<dbReference type="InterPro" id="IPR006405">
    <property type="entry name" value="Nic_PRibTrfase_pncB"/>
</dbReference>
<dbReference type="NCBIfam" id="TIGR01513">
    <property type="entry name" value="NAPRTase_put"/>
    <property type="match status" value="1"/>
</dbReference>
<accession>A0A1G5UUV5</accession>
<keyword evidence="5 9" id="KW-0436">Ligase</keyword>
<evidence type="ECO:0000256" key="3">
    <source>
        <dbReference type="ARBA" id="ARBA00013236"/>
    </source>
</evidence>
<keyword evidence="13" id="KW-0328">Glycosyltransferase</keyword>
<sequence>MKSTGLVTDFYQISMTYALFRLGRHKNQVVFDRFYRQNPFGGGYTVVAGLSHLTEFVNNFRYDEEDIAYLRSLGIFSEEFLSYLAGFRFHGDIYAVPEGTVVFPGELLLRFHGTTAEAMLMETGLSMIMNHESLIATKARRIRTVVGSDALMEFGLRRAQGQSAGLWGARSAMIGGFNGTSNVEAGQRFHIPVLGTMAHSWVMSFDHEIDAFREYVKCYHENLILLADTYNVLEIGVPDAITVFHELKAQGKLPKVYGIRIDSGDLAYLSKEAKRMFTEAGLPDAIISGSNDLDEYLIQSLKHQGATITSWGVGTKCITADGSSALGGVFKMSARWEDGKVQPVMKISEDVHKITNPGIKEVYRFYRKDNGKMITDLVCLQGEEIREDRDVVFVTEAAPWRKKHLRAGSFTVRPLLKPLIQKGKAVKLPEISEIIDYANQEMATLWPEYTRLVNPDIMEVNLSCRLQELKKEIIARELADKHHLT</sequence>
<dbReference type="STRING" id="209880.SAMN02910343_00105"/>
<comment type="PTM">
    <text evidence="9">Transiently phosphorylated on a His residue during the reaction cycle. Phosphorylation strongly increases the affinity for substrates and increases the rate of nicotinate D-ribonucleotide production. Dephosphorylation regenerates the low-affinity form of the enzyme, leading to product release.</text>
</comment>
<feature type="domain" description="Nicotinate phosphoribosyltransferase C-terminal" evidence="12">
    <location>
        <begin position="360"/>
        <end position="470"/>
    </location>
</feature>
<evidence type="ECO:0000259" key="10">
    <source>
        <dbReference type="Pfam" id="PF04095"/>
    </source>
</evidence>
<dbReference type="Gene3D" id="3.20.140.10">
    <property type="entry name" value="nicotinate phosphoribosyltransferase"/>
    <property type="match status" value="1"/>
</dbReference>
<feature type="domain" description="Nicotinate phosphoribosyltransferase N-terminal" evidence="11">
    <location>
        <begin position="6"/>
        <end position="130"/>
    </location>
</feature>
<dbReference type="GO" id="GO:0005829">
    <property type="term" value="C:cytosol"/>
    <property type="evidence" value="ECO:0007669"/>
    <property type="project" value="TreeGrafter"/>
</dbReference>
<dbReference type="InterPro" id="IPR013785">
    <property type="entry name" value="Aldolase_TIM"/>
</dbReference>
<protein>
    <recommendedName>
        <fullName evidence="3 9">Nicotinate phosphoribosyltransferase</fullName>
        <ecNumber evidence="3 9">6.3.4.21</ecNumber>
    </recommendedName>
</protein>
<dbReference type="UniPathway" id="UPA00253">
    <property type="reaction ID" value="UER00457"/>
</dbReference>
<keyword evidence="14" id="KW-1185">Reference proteome</keyword>
<dbReference type="NCBIfam" id="NF006695">
    <property type="entry name" value="PRK09243.1-2"/>
    <property type="match status" value="1"/>
</dbReference>
<dbReference type="GO" id="GO:0047280">
    <property type="term" value="F:nicotinamide phosphoribosyltransferase activity"/>
    <property type="evidence" value="ECO:0007669"/>
    <property type="project" value="UniProtKB-ARBA"/>
</dbReference>